<keyword evidence="3" id="KW-0378">Hydrolase</keyword>
<evidence type="ECO:0000313" key="6">
    <source>
        <dbReference type="EMBL" id="ABA97065.2"/>
    </source>
</evidence>
<evidence type="ECO:0000259" key="5">
    <source>
        <dbReference type="PROSITE" id="PS50600"/>
    </source>
</evidence>
<dbReference type="AlphaFoldDB" id="Q2QU28"/>
<dbReference type="PANTHER" id="PTHR45786">
    <property type="entry name" value="DNA BINDING PROTEIN-LIKE"/>
    <property type="match status" value="1"/>
</dbReference>
<feature type="region of interest" description="Disordered" evidence="4">
    <location>
        <begin position="93"/>
        <end position="160"/>
    </location>
</feature>
<evidence type="ECO:0000256" key="2">
    <source>
        <dbReference type="ARBA" id="ARBA00022670"/>
    </source>
</evidence>
<dbReference type="InterPro" id="IPR003653">
    <property type="entry name" value="Peptidase_C48_C"/>
</dbReference>
<dbReference type="Gene3D" id="3.40.395.10">
    <property type="entry name" value="Adenoviral Proteinase, Chain A"/>
    <property type="match status" value="1"/>
</dbReference>
<name>Q2QU28_ORYSJ</name>
<organism evidence="6">
    <name type="scientific">Oryza sativa subsp. japonica</name>
    <name type="common">Rice</name>
    <dbReference type="NCBI Taxonomy" id="39947"/>
    <lineage>
        <taxon>Eukaryota</taxon>
        <taxon>Viridiplantae</taxon>
        <taxon>Streptophyta</taxon>
        <taxon>Embryophyta</taxon>
        <taxon>Tracheophyta</taxon>
        <taxon>Spermatophyta</taxon>
        <taxon>Magnoliopsida</taxon>
        <taxon>Liliopsida</taxon>
        <taxon>Poales</taxon>
        <taxon>Poaceae</taxon>
        <taxon>BOP clade</taxon>
        <taxon>Oryzoideae</taxon>
        <taxon>Oryzeae</taxon>
        <taxon>Oryzinae</taxon>
        <taxon>Oryza</taxon>
        <taxon>Oryza sativa</taxon>
    </lineage>
</organism>
<protein>
    <recommendedName>
        <fullName evidence="5">Ubiquitin-like protease family profile domain-containing protein</fullName>
    </recommendedName>
</protein>
<sequence>MENMGVDATNPQTEERIAFRDITNRLDVLQTTPITPSDEVLRKREAHNRSQREYRARKKAAANTPCSATLRQPTTASLSKEFEIVNAQLAEATNDAREERNRKQREYRQKKKVGSTNLDGSVTSLTPVQPANEERNRKQREYRARKKAKSDIVRGSNSQSTDHIATSVLYNEDGDPGSVISLTAVQPANVERNRKQREYRARKKAESSIVSGSNSELTNQDVSPYGTTSSTILQATSVLYKEDVDPDDPKDWLHRNDTYQRQCRKRKAVSIERDQHSPMLDGVTAYESIPVQDVHQDIPSFDYIEFDSRIFEPALNNLDDESNVKLTQTCDVVDSDDEEFQNKDNGYESYRVDIKGVNSVDVEDPYDYVYHNLPEKHHLYFYDTEEDTDLAHRAKRSPDLDINLVRIILKILADNPYVETFNRVGTMPNLEINTNVTPDQRRYNAPTTSQVPAIWLEGDDPVRTFDRHVMVHAKGEKPSYIKAYHGCYDLLAYPLFNPNGETGWNVKMPYETPNNIPDGMDIDAPSAAPMDGNVHVSEENTFGELRENDDVGDTLYDEDTNEVDNRSCKRKKDRFVTAREYYCFRLQGVVDVINSGETRGKEVGKRIVLPRSFPGGDRDMQRRFLNAMALVQRFGRPDYFITMTCNPNWEEITENLYPGQQPQDRPDLVARVFRAKLRDMLDLFTKKKYFGEVQAYAHVTEFQKRGLPHEHILLIMKPAKGTEPEEPLQDKESGEHVGSKVSMPNNGVPSKLIRSIIGQTYDYLPQDYVLTNQDVTAQDIILVSSENETLVNMGGFSVKKHHLSCLLTKDKWVNDDVISAYIHCIKEAQSKTDKKVYYENPFLIAMLQRDAVYIIDEHIDNFITNTVKNYLFHELKKYSLVFSCSRPKKKVIHVLDSLCEDFDRVDLHIAIQGVQKHLDIITRRQDLPSHEWIDLNVVTWPIIEQLQVKIQLDGSSCGLFMLKFMEFFTGDKFSYPVTQKDIELFRYKLAGILLCWKTNMAAEVSDVEQVEDTDNEDDVVIVGSRQRERWDMKESKEYMGAKFTAAHHKNKSQNTSISTKGWTT</sequence>
<reference evidence="6" key="1">
    <citation type="journal article" date="2005" name="BMC Biol.">
        <title>The sequence of rice chromosomes 11 and 12, rich in disease resistance genes and recent gene duplications.</title>
        <authorList>
            <consortium name="The rice chromosomes 11 and 12 sequencing consortia"/>
        </authorList>
    </citation>
    <scope>NUCLEOTIDE SEQUENCE [LARGE SCALE GENOMIC DNA]</scope>
</reference>
<feature type="region of interest" description="Disordered" evidence="4">
    <location>
        <begin position="43"/>
        <end position="73"/>
    </location>
</feature>
<proteinExistence type="inferred from homology"/>
<evidence type="ECO:0000256" key="4">
    <source>
        <dbReference type="SAM" id="MobiDB-lite"/>
    </source>
</evidence>
<feature type="compositionally biased region" description="Basic and acidic residues" evidence="4">
    <location>
        <begin position="132"/>
        <end position="142"/>
    </location>
</feature>
<evidence type="ECO:0000256" key="1">
    <source>
        <dbReference type="ARBA" id="ARBA00005234"/>
    </source>
</evidence>
<comment type="similarity">
    <text evidence="1">Belongs to the peptidase C48 family.</text>
</comment>
<feature type="compositionally biased region" description="Basic and acidic residues" evidence="4">
    <location>
        <begin position="721"/>
        <end position="738"/>
    </location>
</feature>
<dbReference type="PANTHER" id="PTHR45786:SF68">
    <property type="entry name" value="OS02G0701800 PROTEIN"/>
    <property type="match status" value="1"/>
</dbReference>
<dbReference type="SUPFAM" id="SSF54001">
    <property type="entry name" value="Cysteine proteinases"/>
    <property type="match status" value="1"/>
</dbReference>
<feature type="domain" description="Ubiquitin-like protease family profile" evidence="5">
    <location>
        <begin position="796"/>
        <end position="968"/>
    </location>
</feature>
<feature type="compositionally biased region" description="Polar residues" evidence="4">
    <location>
        <begin position="114"/>
        <end position="129"/>
    </location>
</feature>
<dbReference type="InterPro" id="IPR025476">
    <property type="entry name" value="Helitron_helicase-like"/>
</dbReference>
<dbReference type="GO" id="GO:0006508">
    <property type="term" value="P:proteolysis"/>
    <property type="evidence" value="ECO:0007669"/>
    <property type="project" value="UniProtKB-KW"/>
</dbReference>
<feature type="compositionally biased region" description="Polar residues" evidence="4">
    <location>
        <begin position="208"/>
        <end position="224"/>
    </location>
</feature>
<dbReference type="EMBL" id="DP000011">
    <property type="protein sequence ID" value="ABA97065.2"/>
    <property type="molecule type" value="Genomic_DNA"/>
</dbReference>
<keyword evidence="2" id="KW-0645">Protease</keyword>
<dbReference type="InterPro" id="IPR038765">
    <property type="entry name" value="Papain-like_cys_pep_sf"/>
</dbReference>
<feature type="region of interest" description="Disordered" evidence="4">
    <location>
        <begin position="191"/>
        <end position="224"/>
    </location>
</feature>
<feature type="region of interest" description="Disordered" evidence="4">
    <location>
        <begin position="721"/>
        <end position="744"/>
    </location>
</feature>
<evidence type="ECO:0000256" key="3">
    <source>
        <dbReference type="ARBA" id="ARBA00022801"/>
    </source>
</evidence>
<reference evidence="6" key="2">
    <citation type="submission" date="2005-04" db="EMBL/GenBank/DDBJ databases">
        <authorList>
            <person name="Buell C.R."/>
            <person name="Wing R.A."/>
            <person name="McCombie W.A."/>
            <person name="Ouyang S."/>
        </authorList>
    </citation>
    <scope>NUCLEOTIDE SEQUENCE</scope>
</reference>
<accession>Q2QU28</accession>
<reference evidence="6" key="3">
    <citation type="submission" date="2006-01" db="EMBL/GenBank/DDBJ databases">
        <authorList>
            <person name="Buell R."/>
        </authorList>
    </citation>
    <scope>NUCLEOTIDE SEQUENCE</scope>
</reference>
<dbReference type="Pfam" id="PF14214">
    <property type="entry name" value="Helitron_like_N"/>
    <property type="match status" value="1"/>
</dbReference>
<feature type="compositionally biased region" description="Basic and acidic residues" evidence="4">
    <location>
        <begin position="94"/>
        <end position="107"/>
    </location>
</feature>
<dbReference type="GO" id="GO:0008234">
    <property type="term" value="F:cysteine-type peptidase activity"/>
    <property type="evidence" value="ECO:0007669"/>
    <property type="project" value="InterPro"/>
</dbReference>
<dbReference type="PROSITE" id="PS50600">
    <property type="entry name" value="ULP_PROTEASE"/>
    <property type="match status" value="1"/>
</dbReference>
<feature type="compositionally biased region" description="Polar residues" evidence="4">
    <location>
        <begin position="64"/>
        <end position="73"/>
    </location>
</feature>
<feature type="compositionally biased region" description="Basic and acidic residues" evidence="4">
    <location>
        <begin position="43"/>
        <end position="54"/>
    </location>
</feature>
<gene>
    <name evidence="6" type="ordered locus">LOC_Os12g17690</name>
</gene>